<protein>
    <submittedName>
        <fullName evidence="1">DUF3289 family protein</fullName>
    </submittedName>
</protein>
<name>A0ABX7UU16_9GAMM</name>
<gene>
    <name evidence="1" type="ORF">HC231_11055</name>
</gene>
<organism evidence="1 2">
    <name type="scientific">Brenneria izadpanahii</name>
    <dbReference type="NCBI Taxonomy" id="2722756"/>
    <lineage>
        <taxon>Bacteria</taxon>
        <taxon>Pseudomonadati</taxon>
        <taxon>Pseudomonadota</taxon>
        <taxon>Gammaproteobacteria</taxon>
        <taxon>Enterobacterales</taxon>
        <taxon>Pectobacteriaceae</taxon>
        <taxon>Brenneria</taxon>
    </lineage>
</organism>
<dbReference type="Pfam" id="PF11692">
    <property type="entry name" value="DUF3289"/>
    <property type="match status" value="1"/>
</dbReference>
<evidence type="ECO:0000313" key="2">
    <source>
        <dbReference type="Proteomes" id="UP000671960"/>
    </source>
</evidence>
<dbReference type="NCBIfam" id="TIGR03034">
    <property type="entry name" value="YPO3983 family protein"/>
    <property type="match status" value="1"/>
</dbReference>
<keyword evidence="2" id="KW-1185">Reference proteome</keyword>
<sequence>MIITRFPQTIYTTQKSFNDYGANDMRYGDISEDRLKGEFGLTNVSNVVDPYTLTRLTAFDNPQSRFAGVYGGVHRGNAVSIQECARLLFEEMQATSLLYSFYGPYKYLINQMLKHFQRKSGTPFTDMQLNAAYRERIISDNSSKSTKLAIQEVIDLFIDYDNRGYPQDKLNKLDSAIRDTILPKFDSFIFDKINGMGITVHDVHATKIDILSLDVGERSWKARVKFIGQDHFGLDVDDIRKQKFNQFQFFKIWFVLQRFNKFGFHPFLTNMEAVINIEGGL</sequence>
<dbReference type="EMBL" id="CP050854">
    <property type="protein sequence ID" value="QTF08386.1"/>
    <property type="molecule type" value="Genomic_DNA"/>
</dbReference>
<accession>A0ABX7UU16</accession>
<dbReference type="Proteomes" id="UP000671960">
    <property type="component" value="Chromosome"/>
</dbReference>
<reference evidence="1 2" key="1">
    <citation type="submission" date="2020-03" db="EMBL/GenBank/DDBJ databases">
        <authorList>
            <person name="Bakhshi Ganjeh M."/>
        </authorList>
    </citation>
    <scope>NUCLEOTIDE SEQUENCE [LARGE SCALE GENOMIC DNA]</scope>
    <source>
        <strain evidence="2">Iran 50</strain>
    </source>
</reference>
<proteinExistence type="predicted"/>
<dbReference type="InterPro" id="IPR017483">
    <property type="entry name" value="CHP03034"/>
</dbReference>
<evidence type="ECO:0000313" key="1">
    <source>
        <dbReference type="EMBL" id="QTF08386.1"/>
    </source>
</evidence>
<dbReference type="RefSeq" id="WP_208231012.1">
    <property type="nucleotide sequence ID" value="NZ_CP050854.1"/>
</dbReference>